<evidence type="ECO:0000313" key="1">
    <source>
        <dbReference type="EMBL" id="KAJ9678435.1"/>
    </source>
</evidence>
<reference evidence="1 2" key="1">
    <citation type="journal article" date="2023" name="BMC Biotechnol.">
        <title>Vitis rotundifolia cv Carlos genome sequencing.</title>
        <authorList>
            <person name="Huff M."/>
            <person name="Hulse-Kemp A."/>
            <person name="Scheffler B."/>
            <person name="Youngblood R."/>
            <person name="Simpson S."/>
            <person name="Babiker E."/>
            <person name="Staton M."/>
        </authorList>
    </citation>
    <scope>NUCLEOTIDE SEQUENCE [LARGE SCALE GENOMIC DNA]</scope>
    <source>
        <tissue evidence="1">Leaf</tissue>
    </source>
</reference>
<protein>
    <submittedName>
        <fullName evidence="1">Uncharacterized protein</fullName>
    </submittedName>
</protein>
<sequence>MKELCGMWLIPGATLWVYFSQSSSSSNGCTSGSSHHYRFALEDELLYLPSCNTT</sequence>
<comment type="caution">
    <text evidence="1">The sequence shown here is derived from an EMBL/GenBank/DDBJ whole genome shotgun (WGS) entry which is preliminary data.</text>
</comment>
<dbReference type="AlphaFoldDB" id="A0AA38YXD3"/>
<organism evidence="1 2">
    <name type="scientific">Vitis rotundifolia</name>
    <name type="common">Muscadine grape</name>
    <dbReference type="NCBI Taxonomy" id="103349"/>
    <lineage>
        <taxon>Eukaryota</taxon>
        <taxon>Viridiplantae</taxon>
        <taxon>Streptophyta</taxon>
        <taxon>Embryophyta</taxon>
        <taxon>Tracheophyta</taxon>
        <taxon>Spermatophyta</taxon>
        <taxon>Magnoliopsida</taxon>
        <taxon>eudicotyledons</taxon>
        <taxon>Gunneridae</taxon>
        <taxon>Pentapetalae</taxon>
        <taxon>rosids</taxon>
        <taxon>Vitales</taxon>
        <taxon>Vitaceae</taxon>
        <taxon>Viteae</taxon>
        <taxon>Vitis</taxon>
    </lineage>
</organism>
<accession>A0AA38YXD3</accession>
<name>A0AA38YXD3_VITRO</name>
<keyword evidence="2" id="KW-1185">Reference proteome</keyword>
<dbReference type="Proteomes" id="UP001168098">
    <property type="component" value="Unassembled WGS sequence"/>
</dbReference>
<dbReference type="EMBL" id="JARBHA010000016">
    <property type="protein sequence ID" value="KAJ9678435.1"/>
    <property type="molecule type" value="Genomic_DNA"/>
</dbReference>
<evidence type="ECO:0000313" key="2">
    <source>
        <dbReference type="Proteomes" id="UP001168098"/>
    </source>
</evidence>
<proteinExistence type="predicted"/>
<gene>
    <name evidence="1" type="ORF">PVL29_020577</name>
</gene>